<dbReference type="Proteomes" id="UP000321933">
    <property type="component" value="Unassembled WGS sequence"/>
</dbReference>
<proteinExistence type="inferred from homology"/>
<evidence type="ECO:0000256" key="5">
    <source>
        <dbReference type="HAMAP-Rule" id="MF_02114"/>
    </source>
</evidence>
<comment type="similarity">
    <text evidence="5">Belongs to the CofC family.</text>
</comment>
<evidence type="ECO:0000256" key="2">
    <source>
        <dbReference type="ARBA" id="ARBA00022695"/>
    </source>
</evidence>
<dbReference type="UniPathway" id="UPA00071"/>
<evidence type="ECO:0000256" key="4">
    <source>
        <dbReference type="ARBA" id="ARBA00023134"/>
    </source>
</evidence>
<comment type="catalytic activity">
    <reaction evidence="5">
        <text>(2R)-3-phosphoglycerate + GTP + H(+) = 3-[(R)-glyceryl]-diphospho-5'-guanosine + diphosphate</text>
        <dbReference type="Rhea" id="RHEA:63440"/>
        <dbReference type="ChEBI" id="CHEBI:15378"/>
        <dbReference type="ChEBI" id="CHEBI:33019"/>
        <dbReference type="ChEBI" id="CHEBI:37565"/>
        <dbReference type="ChEBI" id="CHEBI:58272"/>
        <dbReference type="ChEBI" id="CHEBI:147306"/>
        <dbReference type="EC" id="2.7.7.106"/>
    </reaction>
</comment>
<sequence>MLHAVLPLKDLVAAKTRLSGLLGPSERRALMQAMAEDVLSVLSSHPALAQVWLVSDDPGAGLLAGHFGVCHLPESTLACSGLNTVLQAACARVAAAGAERIMVLHADLPWLQATDIDRALAQQTRQGGLLIAPDRSAQGTNLLLFEAAATPQFRFGRDSCRRHREGTGSFSLLQRGGIAADIDEPRDIADLLAASAIGAATSAWLDQPGLRQRLTVAVNALGLAITANTRDSTRSGEGDA</sequence>
<dbReference type="Pfam" id="PF01983">
    <property type="entry name" value="CofC"/>
    <property type="match status" value="1"/>
</dbReference>
<dbReference type="GO" id="GO:0052645">
    <property type="term" value="P:F420-0 metabolic process"/>
    <property type="evidence" value="ECO:0007669"/>
    <property type="project" value="UniProtKB-UniRule"/>
</dbReference>
<keyword evidence="2 5" id="KW-0548">Nucleotidyltransferase</keyword>
<dbReference type="AlphaFoldDB" id="A0A5C8ZVF2"/>
<dbReference type="InterPro" id="IPR029044">
    <property type="entry name" value="Nucleotide-diphossugar_trans"/>
</dbReference>
<keyword evidence="4 5" id="KW-0342">GTP-binding</keyword>
<organism evidence="6 7">
    <name type="scientific">Parahaliea aestuarii</name>
    <dbReference type="NCBI Taxonomy" id="1852021"/>
    <lineage>
        <taxon>Bacteria</taxon>
        <taxon>Pseudomonadati</taxon>
        <taxon>Pseudomonadota</taxon>
        <taxon>Gammaproteobacteria</taxon>
        <taxon>Cellvibrionales</taxon>
        <taxon>Halieaceae</taxon>
        <taxon>Parahaliea</taxon>
    </lineage>
</organism>
<dbReference type="EC" id="2.7.7.106" evidence="5"/>
<dbReference type="OrthoDB" id="6334386at2"/>
<evidence type="ECO:0000313" key="7">
    <source>
        <dbReference type="Proteomes" id="UP000321933"/>
    </source>
</evidence>
<dbReference type="HAMAP" id="MF_02114">
    <property type="entry name" value="CofC"/>
    <property type="match status" value="1"/>
</dbReference>
<keyword evidence="3 5" id="KW-0547">Nucleotide-binding</keyword>
<dbReference type="InterPro" id="IPR002835">
    <property type="entry name" value="CofC"/>
</dbReference>
<keyword evidence="1 5" id="KW-0808">Transferase</keyword>
<accession>A0A5C8ZVF2</accession>
<keyword evidence="7" id="KW-1185">Reference proteome</keyword>
<dbReference type="NCBIfam" id="TIGR03552">
    <property type="entry name" value="F420_cofC"/>
    <property type="match status" value="1"/>
</dbReference>
<dbReference type="SUPFAM" id="SSF53448">
    <property type="entry name" value="Nucleotide-diphospho-sugar transferases"/>
    <property type="match status" value="1"/>
</dbReference>
<reference evidence="6 7" key="1">
    <citation type="submission" date="2019-08" db="EMBL/GenBank/DDBJ databases">
        <title>Parahaliea maris sp. nov., isolated from the surface seawater.</title>
        <authorList>
            <person name="Liu Y."/>
        </authorList>
    </citation>
    <scope>NUCLEOTIDE SEQUENCE [LARGE SCALE GENOMIC DNA]</scope>
    <source>
        <strain evidence="6 7">S2-26</strain>
    </source>
</reference>
<dbReference type="EMBL" id="VRYZ01000004">
    <property type="protein sequence ID" value="TXS91447.1"/>
    <property type="molecule type" value="Genomic_DNA"/>
</dbReference>
<protein>
    <recommendedName>
        <fullName evidence="5">3-phospho-D-glycerate guanylyltransferase</fullName>
        <shortName evidence="5">3PG guanylyltransferase</shortName>
        <ecNumber evidence="5">2.7.7.106</ecNumber>
    </recommendedName>
</protein>
<comment type="pathway">
    <text evidence="5">Cofactor biosynthesis; coenzyme F420 biosynthesis.</text>
</comment>
<evidence type="ECO:0000256" key="1">
    <source>
        <dbReference type="ARBA" id="ARBA00022679"/>
    </source>
</evidence>
<comment type="caution">
    <text evidence="6">The sequence shown here is derived from an EMBL/GenBank/DDBJ whole genome shotgun (WGS) entry which is preliminary data.</text>
</comment>
<evidence type="ECO:0000313" key="6">
    <source>
        <dbReference type="EMBL" id="TXS91447.1"/>
    </source>
</evidence>
<dbReference type="PANTHER" id="PTHR40392">
    <property type="entry name" value="2-PHOSPHO-L-LACTATE GUANYLYLTRANSFERASE"/>
    <property type="match status" value="1"/>
</dbReference>
<dbReference type="GO" id="GO:0005525">
    <property type="term" value="F:GTP binding"/>
    <property type="evidence" value="ECO:0007669"/>
    <property type="project" value="UniProtKB-KW"/>
</dbReference>
<comment type="function">
    <text evidence="5">Guanylyltransferase that catalyzes the activation of (2R)-3-phosphoglycerate (3PG) as 3-[(R)-glyceryl]-diphospho-5'-guanosine, via the condensation of 3PG with GTP. It is involved in the biosynthesis of a derivative of the hydride carrier cofactor coenzyme F420, 3PG-F420.</text>
</comment>
<name>A0A5C8ZVF2_9GAMM</name>
<dbReference type="GO" id="GO:0043814">
    <property type="term" value="F:phospholactate guanylyltransferase activity"/>
    <property type="evidence" value="ECO:0007669"/>
    <property type="project" value="InterPro"/>
</dbReference>
<dbReference type="Gene3D" id="3.90.550.10">
    <property type="entry name" value="Spore Coat Polysaccharide Biosynthesis Protein SpsA, Chain A"/>
    <property type="match status" value="1"/>
</dbReference>
<gene>
    <name evidence="6" type="primary">cofC</name>
    <name evidence="5" type="synonym">fbiD</name>
    <name evidence="6" type="ORF">FVW59_09720</name>
</gene>
<dbReference type="PANTHER" id="PTHR40392:SF1">
    <property type="entry name" value="2-PHOSPHO-L-LACTATE GUANYLYLTRANSFERASE"/>
    <property type="match status" value="1"/>
</dbReference>
<dbReference type="RefSeq" id="WP_148064078.1">
    <property type="nucleotide sequence ID" value="NZ_VRYZ01000004.1"/>
</dbReference>
<evidence type="ECO:0000256" key="3">
    <source>
        <dbReference type="ARBA" id="ARBA00022741"/>
    </source>
</evidence>